<keyword evidence="4" id="KW-0288">FMN</keyword>
<evidence type="ECO:0000256" key="1">
    <source>
        <dbReference type="ARBA" id="ARBA00001917"/>
    </source>
</evidence>
<dbReference type="EMBL" id="CP081495">
    <property type="protein sequence ID" value="UYW01607.1"/>
    <property type="molecule type" value="Genomic_DNA"/>
</dbReference>
<evidence type="ECO:0000256" key="5">
    <source>
        <dbReference type="ARBA" id="ARBA00022857"/>
    </source>
</evidence>
<evidence type="ECO:0000313" key="8">
    <source>
        <dbReference type="EMBL" id="UYW01607.1"/>
    </source>
</evidence>
<protein>
    <submittedName>
        <fullName evidence="8">NAD(P)H-dependent oxidoreductase</fullName>
    </submittedName>
</protein>
<evidence type="ECO:0000313" key="9">
    <source>
        <dbReference type="Proteomes" id="UP001163328"/>
    </source>
</evidence>
<sequence length="210" mass="23866">MNNFIKNQNWRYATKKFDASKKITADDLLYLKEAIRLSVSSYGLQPYQVLIIENPEVRQQIKEVAFNQAQITDASHLFVFASYTELSDAKVDAYITNIANTRNIEVEKVNGYGTFIKGIFNPKTEQEVLDWTAKQAYIALTNLINAAAERKIDVTPMEGFIAEKVNEILQLQDRNLNAVLLAPVGFRADDDATQFDAKVRKADQDLFIHI</sequence>
<dbReference type="InterPro" id="IPR029479">
    <property type="entry name" value="Nitroreductase"/>
</dbReference>
<evidence type="ECO:0000256" key="6">
    <source>
        <dbReference type="ARBA" id="ARBA00023002"/>
    </source>
</evidence>
<keyword evidence="5" id="KW-0521">NADP</keyword>
<gene>
    <name evidence="8" type="ORF">K5I29_01395</name>
</gene>
<organism evidence="8 9">
    <name type="scientific">Flavobacterium agricola</name>
    <dbReference type="NCBI Taxonomy" id="2870839"/>
    <lineage>
        <taxon>Bacteria</taxon>
        <taxon>Pseudomonadati</taxon>
        <taxon>Bacteroidota</taxon>
        <taxon>Flavobacteriia</taxon>
        <taxon>Flavobacteriales</taxon>
        <taxon>Flavobacteriaceae</taxon>
        <taxon>Flavobacterium</taxon>
    </lineage>
</organism>
<dbReference type="InterPro" id="IPR033878">
    <property type="entry name" value="NfsB-like"/>
</dbReference>
<keyword evidence="6" id="KW-0560">Oxidoreductase</keyword>
<dbReference type="PANTHER" id="PTHR43673">
    <property type="entry name" value="NAD(P)H NITROREDUCTASE YDGI-RELATED"/>
    <property type="match status" value="1"/>
</dbReference>
<dbReference type="RefSeq" id="WP_264434080.1">
    <property type="nucleotide sequence ID" value="NZ_CP081495.1"/>
</dbReference>
<dbReference type="SUPFAM" id="SSF55469">
    <property type="entry name" value="FMN-dependent nitroreductase-like"/>
    <property type="match status" value="1"/>
</dbReference>
<name>A0ABY6M001_9FLAO</name>
<dbReference type="Proteomes" id="UP001163328">
    <property type="component" value="Chromosome"/>
</dbReference>
<feature type="domain" description="Nitroreductase" evidence="7">
    <location>
        <begin position="10"/>
        <end position="185"/>
    </location>
</feature>
<keyword evidence="3" id="KW-0285">Flavoprotein</keyword>
<proteinExistence type="inferred from homology"/>
<accession>A0ABY6M001</accession>
<dbReference type="CDD" id="cd02149">
    <property type="entry name" value="NfsB-like"/>
    <property type="match status" value="1"/>
</dbReference>
<evidence type="ECO:0000256" key="3">
    <source>
        <dbReference type="ARBA" id="ARBA00022630"/>
    </source>
</evidence>
<evidence type="ECO:0000259" key="7">
    <source>
        <dbReference type="Pfam" id="PF00881"/>
    </source>
</evidence>
<dbReference type="Pfam" id="PF00881">
    <property type="entry name" value="Nitroreductase"/>
    <property type="match status" value="1"/>
</dbReference>
<dbReference type="Gene3D" id="3.40.109.10">
    <property type="entry name" value="NADH Oxidase"/>
    <property type="match status" value="1"/>
</dbReference>
<reference evidence="8" key="1">
    <citation type="submission" date="2021-08" db="EMBL/GenBank/DDBJ databases">
        <title>Flavobacterium sp. strain CC-SYL302.</title>
        <authorList>
            <person name="Lin S.-Y."/>
            <person name="Lee T.-H."/>
            <person name="Young C.-C."/>
        </authorList>
    </citation>
    <scope>NUCLEOTIDE SEQUENCE</scope>
    <source>
        <strain evidence="8">CC-SYL302</strain>
    </source>
</reference>
<comment type="cofactor">
    <cofactor evidence="1">
        <name>FMN</name>
        <dbReference type="ChEBI" id="CHEBI:58210"/>
    </cofactor>
</comment>
<dbReference type="InterPro" id="IPR000415">
    <property type="entry name" value="Nitroreductase-like"/>
</dbReference>
<keyword evidence="9" id="KW-1185">Reference proteome</keyword>
<dbReference type="PANTHER" id="PTHR43673:SF2">
    <property type="entry name" value="NITROREDUCTASE"/>
    <property type="match status" value="1"/>
</dbReference>
<comment type="similarity">
    <text evidence="2">Belongs to the nitroreductase family.</text>
</comment>
<evidence type="ECO:0000256" key="2">
    <source>
        <dbReference type="ARBA" id="ARBA00007118"/>
    </source>
</evidence>
<evidence type="ECO:0000256" key="4">
    <source>
        <dbReference type="ARBA" id="ARBA00022643"/>
    </source>
</evidence>